<evidence type="ECO:0000256" key="5">
    <source>
        <dbReference type="SAM" id="Phobius"/>
    </source>
</evidence>
<keyword evidence="8" id="KW-1185">Reference proteome</keyword>
<dbReference type="Proteomes" id="UP000828251">
    <property type="component" value="Unassembled WGS sequence"/>
</dbReference>
<feature type="transmembrane region" description="Helical" evidence="5">
    <location>
        <begin position="171"/>
        <end position="195"/>
    </location>
</feature>
<dbReference type="GO" id="GO:0006355">
    <property type="term" value="P:regulation of DNA-templated transcription"/>
    <property type="evidence" value="ECO:0007669"/>
    <property type="project" value="InterPro"/>
</dbReference>
<keyword evidence="5" id="KW-0472">Membrane</keyword>
<dbReference type="GO" id="GO:0000976">
    <property type="term" value="F:transcription cis-regulatory region binding"/>
    <property type="evidence" value="ECO:0007669"/>
    <property type="project" value="UniProtKB-ARBA"/>
</dbReference>
<name>A0A9D3VI22_9ROSI</name>
<dbReference type="SUPFAM" id="SSF101941">
    <property type="entry name" value="NAC domain"/>
    <property type="match status" value="1"/>
</dbReference>
<dbReference type="PROSITE" id="PS51005">
    <property type="entry name" value="NAC"/>
    <property type="match status" value="1"/>
</dbReference>
<dbReference type="PANTHER" id="PTHR31744:SF92">
    <property type="entry name" value="NAC DOMAIN-CONTAINING PROTEIN 87"/>
    <property type="match status" value="1"/>
</dbReference>
<evidence type="ECO:0000313" key="7">
    <source>
        <dbReference type="EMBL" id="KAH1083268.1"/>
    </source>
</evidence>
<dbReference type="PANTHER" id="PTHR31744">
    <property type="entry name" value="PROTEIN CUP-SHAPED COTYLEDON 2-RELATED"/>
    <property type="match status" value="1"/>
</dbReference>
<comment type="caution">
    <text evidence="7">The sequence shown here is derived from an EMBL/GenBank/DDBJ whole genome shotgun (WGS) entry which is preliminary data.</text>
</comment>
<reference evidence="7 8" key="1">
    <citation type="journal article" date="2021" name="Plant Biotechnol. J.">
        <title>Multi-omics assisted identification of the key and species-specific regulatory components of drought-tolerant mechanisms in Gossypium stocksii.</title>
        <authorList>
            <person name="Yu D."/>
            <person name="Ke L."/>
            <person name="Zhang D."/>
            <person name="Wu Y."/>
            <person name="Sun Y."/>
            <person name="Mei J."/>
            <person name="Sun J."/>
            <person name="Sun Y."/>
        </authorList>
    </citation>
    <scope>NUCLEOTIDE SEQUENCE [LARGE SCALE GENOMIC DNA]</scope>
    <source>
        <strain evidence="8">cv. E1</strain>
        <tissue evidence="7">Leaf</tissue>
    </source>
</reference>
<dbReference type="InterPro" id="IPR003441">
    <property type="entry name" value="NAC-dom"/>
</dbReference>
<organism evidence="7 8">
    <name type="scientific">Gossypium stocksii</name>
    <dbReference type="NCBI Taxonomy" id="47602"/>
    <lineage>
        <taxon>Eukaryota</taxon>
        <taxon>Viridiplantae</taxon>
        <taxon>Streptophyta</taxon>
        <taxon>Embryophyta</taxon>
        <taxon>Tracheophyta</taxon>
        <taxon>Spermatophyta</taxon>
        <taxon>Magnoliopsida</taxon>
        <taxon>eudicotyledons</taxon>
        <taxon>Gunneridae</taxon>
        <taxon>Pentapetalae</taxon>
        <taxon>rosids</taxon>
        <taxon>malvids</taxon>
        <taxon>Malvales</taxon>
        <taxon>Malvaceae</taxon>
        <taxon>Malvoideae</taxon>
        <taxon>Gossypium</taxon>
    </lineage>
</organism>
<evidence type="ECO:0000256" key="2">
    <source>
        <dbReference type="ARBA" id="ARBA00023125"/>
    </source>
</evidence>
<keyword evidence="2" id="KW-0238">DNA-binding</keyword>
<keyword evidence="5" id="KW-0812">Transmembrane</keyword>
<dbReference type="GO" id="GO:0005634">
    <property type="term" value="C:nucleus"/>
    <property type="evidence" value="ECO:0007669"/>
    <property type="project" value="UniProtKB-ARBA"/>
</dbReference>
<dbReference type="Gene3D" id="2.170.150.80">
    <property type="entry name" value="NAC domain"/>
    <property type="match status" value="1"/>
</dbReference>
<evidence type="ECO:0000256" key="4">
    <source>
        <dbReference type="ARBA" id="ARBA00023242"/>
    </source>
</evidence>
<dbReference type="FunFam" id="2.170.150.80:FF:000006">
    <property type="entry name" value="NAC domain-containing protein 100-like"/>
    <property type="match status" value="1"/>
</dbReference>
<proteinExistence type="predicted"/>
<feature type="domain" description="NAC" evidence="6">
    <location>
        <begin position="16"/>
        <end position="238"/>
    </location>
</feature>
<keyword evidence="3" id="KW-0804">Transcription</keyword>
<protein>
    <recommendedName>
        <fullName evidence="6">NAC domain-containing protein</fullName>
    </recommendedName>
</protein>
<dbReference type="EMBL" id="JAIQCV010000007">
    <property type="protein sequence ID" value="KAH1083268.1"/>
    <property type="molecule type" value="Genomic_DNA"/>
</dbReference>
<keyword evidence="1" id="KW-0805">Transcription regulation</keyword>
<dbReference type="AlphaFoldDB" id="A0A9D3VI22"/>
<dbReference type="OrthoDB" id="1424968at2759"/>
<keyword evidence="4" id="KW-0539">Nucleus</keyword>
<gene>
    <name evidence="7" type="ORF">J1N35_023029</name>
</gene>
<sequence length="419" mass="47975">MEEAIVVNKGDELIDLPPGFRFHPTDEEIITHYLTEKVMNSNFSASAIGEVDLNKCEPWDLPKKAKMGEKQWYFFCQRDRKYPTGMRTNRATEAGYWKATGKDKEIFKGKGCLVGMKKTLVFYKGRAPKGEKSNWVMHEYRLEGKFSYYNLPKGAKVTYFSTKATLLKTPFLFFSIFIIIIIIIIIIIFLLFCWLRGIFSWGHFFLCFCANEESMQLYVNFCCFLLQDEWVVCRVFDKNNTGTKKSPIPDHHQLLRMNSYGDDFMDYASLPPLMDPTYNSNKPGSSCTFMDGGDNEFKAAINNQTFLQVPPNHPYGSSNIFNQQIPIQNPIFFHQASPTSTYLHQGRTTAGTGFAGNDPAIRQCKVEQFSSNQSMVSLSQDTGLSTEINNNEISSVVSKNDMEFGISKSFEDLRCLWDY</sequence>
<evidence type="ECO:0000256" key="3">
    <source>
        <dbReference type="ARBA" id="ARBA00023163"/>
    </source>
</evidence>
<evidence type="ECO:0000259" key="6">
    <source>
        <dbReference type="PROSITE" id="PS51005"/>
    </source>
</evidence>
<dbReference type="InterPro" id="IPR036093">
    <property type="entry name" value="NAC_dom_sf"/>
</dbReference>
<dbReference type="Pfam" id="PF02365">
    <property type="entry name" value="NAM"/>
    <property type="match status" value="1"/>
</dbReference>
<evidence type="ECO:0000256" key="1">
    <source>
        <dbReference type="ARBA" id="ARBA00023015"/>
    </source>
</evidence>
<keyword evidence="5" id="KW-1133">Transmembrane helix</keyword>
<accession>A0A9D3VI22</accession>
<evidence type="ECO:0000313" key="8">
    <source>
        <dbReference type="Proteomes" id="UP000828251"/>
    </source>
</evidence>